<dbReference type="Proteomes" id="UP001278500">
    <property type="component" value="Unassembled WGS sequence"/>
</dbReference>
<dbReference type="EMBL" id="JAUEPP010000002">
    <property type="protein sequence ID" value="KAK3350378.1"/>
    <property type="molecule type" value="Genomic_DNA"/>
</dbReference>
<reference evidence="2" key="1">
    <citation type="journal article" date="2023" name="Mol. Phylogenet. Evol.">
        <title>Genome-scale phylogeny and comparative genomics of the fungal order Sordariales.</title>
        <authorList>
            <person name="Hensen N."/>
            <person name="Bonometti L."/>
            <person name="Westerberg I."/>
            <person name="Brannstrom I.O."/>
            <person name="Guillou S."/>
            <person name="Cros-Aarteil S."/>
            <person name="Calhoun S."/>
            <person name="Haridas S."/>
            <person name="Kuo A."/>
            <person name="Mondo S."/>
            <person name="Pangilinan J."/>
            <person name="Riley R."/>
            <person name="LaButti K."/>
            <person name="Andreopoulos B."/>
            <person name="Lipzen A."/>
            <person name="Chen C."/>
            <person name="Yan M."/>
            <person name="Daum C."/>
            <person name="Ng V."/>
            <person name="Clum A."/>
            <person name="Steindorff A."/>
            <person name="Ohm R.A."/>
            <person name="Martin F."/>
            <person name="Silar P."/>
            <person name="Natvig D.O."/>
            <person name="Lalanne C."/>
            <person name="Gautier V."/>
            <person name="Ament-Velasquez S.L."/>
            <person name="Kruys A."/>
            <person name="Hutchinson M.I."/>
            <person name="Powell A.J."/>
            <person name="Barry K."/>
            <person name="Miller A.N."/>
            <person name="Grigoriev I.V."/>
            <person name="Debuchy R."/>
            <person name="Gladieux P."/>
            <person name="Hiltunen Thoren M."/>
            <person name="Johannesson H."/>
        </authorList>
    </citation>
    <scope>NUCLEOTIDE SEQUENCE</scope>
    <source>
        <strain evidence="2">CBS 560.94</strain>
    </source>
</reference>
<protein>
    <recommendedName>
        <fullName evidence="1">NmrA-like domain-containing protein</fullName>
    </recommendedName>
</protein>
<evidence type="ECO:0000313" key="3">
    <source>
        <dbReference type="Proteomes" id="UP001278500"/>
    </source>
</evidence>
<dbReference type="Pfam" id="PF05368">
    <property type="entry name" value="NmrA"/>
    <property type="match status" value="1"/>
</dbReference>
<dbReference type="AlphaFoldDB" id="A0AAE0MTD2"/>
<reference evidence="2" key="2">
    <citation type="submission" date="2023-06" db="EMBL/GenBank/DDBJ databases">
        <authorList>
            <consortium name="Lawrence Berkeley National Laboratory"/>
            <person name="Haridas S."/>
            <person name="Hensen N."/>
            <person name="Bonometti L."/>
            <person name="Westerberg I."/>
            <person name="Brannstrom I.O."/>
            <person name="Guillou S."/>
            <person name="Cros-Aarteil S."/>
            <person name="Calhoun S."/>
            <person name="Kuo A."/>
            <person name="Mondo S."/>
            <person name="Pangilinan J."/>
            <person name="Riley R."/>
            <person name="Labutti K."/>
            <person name="Andreopoulos B."/>
            <person name="Lipzen A."/>
            <person name="Chen C."/>
            <person name="Yanf M."/>
            <person name="Daum C."/>
            <person name="Ng V."/>
            <person name="Clum A."/>
            <person name="Steindorff A."/>
            <person name="Ohm R."/>
            <person name="Martin F."/>
            <person name="Silar P."/>
            <person name="Natvig D."/>
            <person name="Lalanne C."/>
            <person name="Gautier V."/>
            <person name="Ament-Velasquez S.L."/>
            <person name="Kruys A."/>
            <person name="Hutchinson M.I."/>
            <person name="Powell A.J."/>
            <person name="Barry K."/>
            <person name="Miller A.N."/>
            <person name="Grigoriev I.V."/>
            <person name="Debuchy R."/>
            <person name="Gladieux P."/>
            <person name="Thoren M.H."/>
            <person name="Johannesson H."/>
        </authorList>
    </citation>
    <scope>NUCLEOTIDE SEQUENCE</scope>
    <source>
        <strain evidence="2">CBS 560.94</strain>
    </source>
</reference>
<comment type="caution">
    <text evidence="2">The sequence shown here is derived from an EMBL/GenBank/DDBJ whole genome shotgun (WGS) entry which is preliminary data.</text>
</comment>
<gene>
    <name evidence="2" type="ORF">B0H65DRAFT_454599</name>
</gene>
<dbReference type="RefSeq" id="XP_062683673.1">
    <property type="nucleotide sequence ID" value="XM_062826202.1"/>
</dbReference>
<feature type="domain" description="NmrA-like" evidence="1">
    <location>
        <begin position="10"/>
        <end position="78"/>
    </location>
</feature>
<evidence type="ECO:0000259" key="1">
    <source>
        <dbReference type="Pfam" id="PF05368"/>
    </source>
</evidence>
<accession>A0AAE0MTD2</accession>
<proteinExistence type="predicted"/>
<keyword evidence="3" id="KW-1185">Reference proteome</keyword>
<sequence length="89" mass="10259">MQRLFPGVCRPVRYVRGPIEVKVKIPDGYRIQLEALEELFNLHNEDPEKQPPYFGNIELERSCPRAALDVWEGPSGLEPKRFITHNGAE</sequence>
<organism evidence="2 3">
    <name type="scientific">Neurospora tetraspora</name>
    <dbReference type="NCBI Taxonomy" id="94610"/>
    <lineage>
        <taxon>Eukaryota</taxon>
        <taxon>Fungi</taxon>
        <taxon>Dikarya</taxon>
        <taxon>Ascomycota</taxon>
        <taxon>Pezizomycotina</taxon>
        <taxon>Sordariomycetes</taxon>
        <taxon>Sordariomycetidae</taxon>
        <taxon>Sordariales</taxon>
        <taxon>Sordariaceae</taxon>
        <taxon>Neurospora</taxon>
    </lineage>
</organism>
<dbReference type="Gene3D" id="3.90.25.10">
    <property type="entry name" value="UDP-galactose 4-epimerase, domain 1"/>
    <property type="match status" value="1"/>
</dbReference>
<evidence type="ECO:0000313" key="2">
    <source>
        <dbReference type="EMBL" id="KAK3350378.1"/>
    </source>
</evidence>
<dbReference type="GeneID" id="87863356"/>
<dbReference type="InterPro" id="IPR008030">
    <property type="entry name" value="NmrA-like"/>
</dbReference>
<name>A0AAE0MTD2_9PEZI</name>